<dbReference type="RefSeq" id="WP_066668503.1">
    <property type="nucleotide sequence ID" value="NZ_LYVF01000164.1"/>
</dbReference>
<dbReference type="SFLD" id="SFLDS00029">
    <property type="entry name" value="Radical_SAM"/>
    <property type="match status" value="1"/>
</dbReference>
<dbReference type="GO" id="GO:0046872">
    <property type="term" value="F:metal ion binding"/>
    <property type="evidence" value="ECO:0007669"/>
    <property type="project" value="UniProtKB-KW"/>
</dbReference>
<keyword evidence="5" id="KW-0411">Iron-sulfur</keyword>
<evidence type="ECO:0000256" key="2">
    <source>
        <dbReference type="ARBA" id="ARBA00022691"/>
    </source>
</evidence>
<dbReference type="InterPro" id="IPR051198">
    <property type="entry name" value="BchE-like"/>
</dbReference>
<dbReference type="GO" id="GO:0003824">
    <property type="term" value="F:catalytic activity"/>
    <property type="evidence" value="ECO:0007669"/>
    <property type="project" value="InterPro"/>
</dbReference>
<comment type="cofactor">
    <cofactor evidence="1">
        <name>[4Fe-4S] cluster</name>
        <dbReference type="ChEBI" id="CHEBI:49883"/>
    </cofactor>
</comment>
<proteinExistence type="predicted"/>
<evidence type="ECO:0000256" key="3">
    <source>
        <dbReference type="ARBA" id="ARBA00022723"/>
    </source>
</evidence>
<keyword evidence="3" id="KW-0479">Metal-binding</keyword>
<keyword evidence="8" id="KW-1185">Reference proteome</keyword>
<name>A0A1B7LE89_9FIRM</name>
<evidence type="ECO:0000256" key="5">
    <source>
        <dbReference type="ARBA" id="ARBA00023014"/>
    </source>
</evidence>
<evidence type="ECO:0000259" key="6">
    <source>
        <dbReference type="PROSITE" id="PS51918"/>
    </source>
</evidence>
<protein>
    <submittedName>
        <fullName evidence="7">Radical SAM protein</fullName>
    </submittedName>
</protein>
<dbReference type="SMART" id="SM00729">
    <property type="entry name" value="Elp3"/>
    <property type="match status" value="1"/>
</dbReference>
<sequence length="292" mass="32087">MFYEEPVFRPPSEANSLILQATTGCAHNACAFCGMYKGKMFRVRSREEIQRDINEAAAVTGGRVKRLFLADGDVLAMETGDLLDLLSRLNRAFPYLERVAGYAGPRDLLAKTPAELSRLRKAGLQLLYLGVESGHDQILKKMAKGVDAAGMIRAGRAAIEAGFTLSVTVITGLGGREQSLDHARATARVINAINPHFLSALTLMVLENTSLYHQIKAGKFTLLTPLESLREIAWLLEDINLSGCLFRSNHASNYLPLKGKLNDDREKLLALLKQAIKEPGRAGLRPEFLRGL</sequence>
<dbReference type="Pfam" id="PF04055">
    <property type="entry name" value="Radical_SAM"/>
    <property type="match status" value="1"/>
</dbReference>
<dbReference type="STRING" id="1838280.A6M21_10820"/>
<dbReference type="InterPro" id="IPR006638">
    <property type="entry name" value="Elp3/MiaA/NifB-like_rSAM"/>
</dbReference>
<dbReference type="InterPro" id="IPR007197">
    <property type="entry name" value="rSAM"/>
</dbReference>
<evidence type="ECO:0000313" key="7">
    <source>
        <dbReference type="EMBL" id="OAT81365.1"/>
    </source>
</evidence>
<dbReference type="GO" id="GO:0051536">
    <property type="term" value="F:iron-sulfur cluster binding"/>
    <property type="evidence" value="ECO:0007669"/>
    <property type="project" value="UniProtKB-KW"/>
</dbReference>
<dbReference type="Proteomes" id="UP000078532">
    <property type="component" value="Unassembled WGS sequence"/>
</dbReference>
<dbReference type="AlphaFoldDB" id="A0A1B7LE89"/>
<keyword evidence="4" id="KW-0408">Iron</keyword>
<dbReference type="SFLD" id="SFLDG01095">
    <property type="entry name" value="Uncharacterised_Radical_SAM_Su"/>
    <property type="match status" value="1"/>
</dbReference>
<dbReference type="InterPro" id="IPR023404">
    <property type="entry name" value="rSAM_horseshoe"/>
</dbReference>
<dbReference type="PROSITE" id="PS51918">
    <property type="entry name" value="RADICAL_SAM"/>
    <property type="match status" value="1"/>
</dbReference>
<accession>A0A1B7LE89</accession>
<dbReference type="InterPro" id="IPR058240">
    <property type="entry name" value="rSAM_sf"/>
</dbReference>
<dbReference type="Gene3D" id="3.80.30.20">
    <property type="entry name" value="tm_1862 like domain"/>
    <property type="match status" value="1"/>
</dbReference>
<comment type="caution">
    <text evidence="7">The sequence shown here is derived from an EMBL/GenBank/DDBJ whole genome shotgun (WGS) entry which is preliminary data.</text>
</comment>
<evidence type="ECO:0000256" key="1">
    <source>
        <dbReference type="ARBA" id="ARBA00001966"/>
    </source>
</evidence>
<feature type="domain" description="Radical SAM core" evidence="6">
    <location>
        <begin position="9"/>
        <end position="242"/>
    </location>
</feature>
<dbReference type="EMBL" id="LYVF01000164">
    <property type="protein sequence ID" value="OAT81365.1"/>
    <property type="molecule type" value="Genomic_DNA"/>
</dbReference>
<organism evidence="7 8">
    <name type="scientific">Desulfotomaculum copahuensis</name>
    <dbReference type="NCBI Taxonomy" id="1838280"/>
    <lineage>
        <taxon>Bacteria</taxon>
        <taxon>Bacillati</taxon>
        <taxon>Bacillota</taxon>
        <taxon>Clostridia</taxon>
        <taxon>Eubacteriales</taxon>
        <taxon>Desulfotomaculaceae</taxon>
        <taxon>Desulfotomaculum</taxon>
    </lineage>
</organism>
<dbReference type="PANTHER" id="PTHR43409:SF4">
    <property type="entry name" value="RADICAL SAM SUPERFAMILY PROTEIN"/>
    <property type="match status" value="1"/>
</dbReference>
<dbReference type="CDD" id="cd01335">
    <property type="entry name" value="Radical_SAM"/>
    <property type="match status" value="1"/>
</dbReference>
<dbReference type="SFLD" id="SFLDG01082">
    <property type="entry name" value="B12-binding_domain_containing"/>
    <property type="match status" value="1"/>
</dbReference>
<gene>
    <name evidence="7" type="ORF">A6M21_10820</name>
</gene>
<dbReference type="SUPFAM" id="SSF102114">
    <property type="entry name" value="Radical SAM enzymes"/>
    <property type="match status" value="1"/>
</dbReference>
<evidence type="ECO:0000256" key="4">
    <source>
        <dbReference type="ARBA" id="ARBA00023004"/>
    </source>
</evidence>
<keyword evidence="2" id="KW-0949">S-adenosyl-L-methionine</keyword>
<reference evidence="7 8" key="1">
    <citation type="submission" date="2016-04" db="EMBL/GenBank/DDBJ databases">
        <authorList>
            <person name="Evans L.H."/>
            <person name="Alamgir A."/>
            <person name="Owens N."/>
            <person name="Weber N.D."/>
            <person name="Virtaneva K."/>
            <person name="Barbian K."/>
            <person name="Babar A."/>
            <person name="Rosenke K."/>
        </authorList>
    </citation>
    <scope>NUCLEOTIDE SEQUENCE [LARGE SCALE GENOMIC DNA]</scope>
    <source>
        <strain evidence="7 8">LMa1</strain>
    </source>
</reference>
<dbReference type="OrthoDB" id="9777636at2"/>
<evidence type="ECO:0000313" key="8">
    <source>
        <dbReference type="Proteomes" id="UP000078532"/>
    </source>
</evidence>
<dbReference type="PANTHER" id="PTHR43409">
    <property type="entry name" value="ANAEROBIC MAGNESIUM-PROTOPORPHYRIN IX MONOMETHYL ESTER CYCLASE-RELATED"/>
    <property type="match status" value="1"/>
</dbReference>